<reference evidence="2" key="1">
    <citation type="submission" date="2016-10" db="EMBL/GenBank/DDBJ databases">
        <authorList>
            <person name="Varghese N."/>
            <person name="Submissions S."/>
        </authorList>
    </citation>
    <scope>NUCLEOTIDE SEQUENCE [LARGE SCALE GENOMIC DNA]</scope>
    <source>
        <strain evidence="2">DSM 24536</strain>
    </source>
</reference>
<sequence>MKKLIVSILAVFYLGISSGATMHFHYCMGQLIESGFLSKESKTCDKCSMKADTTQDCCKHESKLVKVDSAQKLSDNFYQFKTFSSDLAWHKYSVIPRVYTSSITEDQPLSNAPPTTDNTPVFIRNCTFRI</sequence>
<accession>A0A1G9NLZ4</accession>
<dbReference type="InterPro" id="IPR058512">
    <property type="entry name" value="DUF8199"/>
</dbReference>
<dbReference type="STRING" id="990371.SAMN05421813_10397"/>
<protein>
    <submittedName>
        <fullName evidence="1">Uncharacterized protein</fullName>
    </submittedName>
</protein>
<dbReference type="InterPro" id="IPR058060">
    <property type="entry name" value="HYC_CC_PP"/>
</dbReference>
<organism evidence="1 2">
    <name type="scientific">Daejeonella rubra</name>
    <dbReference type="NCBI Taxonomy" id="990371"/>
    <lineage>
        <taxon>Bacteria</taxon>
        <taxon>Pseudomonadati</taxon>
        <taxon>Bacteroidota</taxon>
        <taxon>Sphingobacteriia</taxon>
        <taxon>Sphingobacteriales</taxon>
        <taxon>Sphingobacteriaceae</taxon>
        <taxon>Daejeonella</taxon>
    </lineage>
</organism>
<keyword evidence="2" id="KW-1185">Reference proteome</keyword>
<gene>
    <name evidence="1" type="ORF">SAMN05421813_10397</name>
</gene>
<dbReference type="EMBL" id="FNHH01000003">
    <property type="protein sequence ID" value="SDL87618.1"/>
    <property type="molecule type" value="Genomic_DNA"/>
</dbReference>
<dbReference type="NCBIfam" id="NF047658">
    <property type="entry name" value="HYC_CC_PP"/>
    <property type="match status" value="1"/>
</dbReference>
<evidence type="ECO:0000313" key="1">
    <source>
        <dbReference type="EMBL" id="SDL87618.1"/>
    </source>
</evidence>
<evidence type="ECO:0000313" key="2">
    <source>
        <dbReference type="Proteomes" id="UP000199226"/>
    </source>
</evidence>
<dbReference type="Proteomes" id="UP000199226">
    <property type="component" value="Unassembled WGS sequence"/>
</dbReference>
<dbReference type="RefSeq" id="WP_090699773.1">
    <property type="nucleotide sequence ID" value="NZ_FNHH01000003.1"/>
</dbReference>
<proteinExistence type="predicted"/>
<dbReference type="Pfam" id="PF26622">
    <property type="entry name" value="DUF8199"/>
    <property type="match status" value="1"/>
</dbReference>
<name>A0A1G9NLZ4_9SPHI</name>
<dbReference type="AlphaFoldDB" id="A0A1G9NLZ4"/>
<dbReference type="OrthoDB" id="676308at2"/>